<dbReference type="EMBL" id="KZ666460">
    <property type="protein sequence ID" value="PPR94677.1"/>
    <property type="molecule type" value="Genomic_DNA"/>
</dbReference>
<accession>A0A2P5WUB9</accession>
<sequence length="97" mass="11015">MEAVFALKKPRSWKDYLVGTGFWAKKKVATADNFDNDGDFKLLNVDVVKSSINDILSINLCEWVNQILIKDMAYTVGIKLLGRNIKYAALQNKIYSL</sequence>
<evidence type="ECO:0000313" key="2">
    <source>
        <dbReference type="Proteomes" id="UP000239757"/>
    </source>
</evidence>
<name>A0A2P5WUB9_GOSBA</name>
<dbReference type="OrthoDB" id="1000593at2759"/>
<reference evidence="1 2" key="1">
    <citation type="submission" date="2015-01" db="EMBL/GenBank/DDBJ databases">
        <title>Genome of allotetraploid Gossypium barbadense reveals genomic plasticity and fiber elongation in cotton evolution.</title>
        <authorList>
            <person name="Chen X."/>
            <person name="Liu X."/>
            <person name="Zhao B."/>
            <person name="Zheng H."/>
            <person name="Hu Y."/>
            <person name="Lu G."/>
            <person name="Yang C."/>
            <person name="Chen J."/>
            <person name="Shan C."/>
            <person name="Zhang L."/>
            <person name="Zhou Y."/>
            <person name="Wang L."/>
            <person name="Guo W."/>
            <person name="Bai Y."/>
            <person name="Ruan J."/>
            <person name="Shangguan X."/>
            <person name="Mao Y."/>
            <person name="Jiang J."/>
            <person name="Zhu Y."/>
            <person name="Lei J."/>
            <person name="Kang H."/>
            <person name="Chen S."/>
            <person name="He X."/>
            <person name="Wang R."/>
            <person name="Wang Y."/>
            <person name="Chen J."/>
            <person name="Wang L."/>
            <person name="Yu S."/>
            <person name="Wang B."/>
            <person name="Wei J."/>
            <person name="Song S."/>
            <person name="Lu X."/>
            <person name="Gao Z."/>
            <person name="Gu W."/>
            <person name="Deng X."/>
            <person name="Ma D."/>
            <person name="Wang S."/>
            <person name="Liang W."/>
            <person name="Fang L."/>
            <person name="Cai C."/>
            <person name="Zhu X."/>
            <person name="Zhou B."/>
            <person name="Zhang Y."/>
            <person name="Chen Z."/>
            <person name="Xu S."/>
            <person name="Zhu R."/>
            <person name="Wang S."/>
            <person name="Zhang T."/>
            <person name="Zhao G."/>
        </authorList>
    </citation>
    <scope>NUCLEOTIDE SEQUENCE [LARGE SCALE GENOMIC DNA]</scope>
    <source>
        <strain evidence="2">cv. Xinhai21</strain>
        <tissue evidence="1">Leaf</tissue>
    </source>
</reference>
<evidence type="ECO:0000313" key="1">
    <source>
        <dbReference type="EMBL" id="PPR94677.1"/>
    </source>
</evidence>
<dbReference type="Proteomes" id="UP000239757">
    <property type="component" value="Unassembled WGS sequence"/>
</dbReference>
<gene>
    <name evidence="1" type="ORF">GOBAR_AA25991</name>
</gene>
<dbReference type="AlphaFoldDB" id="A0A2P5WUB9"/>
<proteinExistence type="predicted"/>
<protein>
    <submittedName>
        <fullName evidence="1">Uncharacterized protein</fullName>
    </submittedName>
</protein>
<organism evidence="1 2">
    <name type="scientific">Gossypium barbadense</name>
    <name type="common">Sea Island cotton</name>
    <name type="synonym">Hibiscus barbadensis</name>
    <dbReference type="NCBI Taxonomy" id="3634"/>
    <lineage>
        <taxon>Eukaryota</taxon>
        <taxon>Viridiplantae</taxon>
        <taxon>Streptophyta</taxon>
        <taxon>Embryophyta</taxon>
        <taxon>Tracheophyta</taxon>
        <taxon>Spermatophyta</taxon>
        <taxon>Magnoliopsida</taxon>
        <taxon>eudicotyledons</taxon>
        <taxon>Gunneridae</taxon>
        <taxon>Pentapetalae</taxon>
        <taxon>rosids</taxon>
        <taxon>malvids</taxon>
        <taxon>Malvales</taxon>
        <taxon>Malvaceae</taxon>
        <taxon>Malvoideae</taxon>
        <taxon>Gossypium</taxon>
    </lineage>
</organism>